<name>E1X3T8_HALMS</name>
<gene>
    <name evidence="2" type="ordered locus">BMS_0358</name>
</gene>
<dbReference type="Proteomes" id="UP000008963">
    <property type="component" value="Chromosome"/>
</dbReference>
<dbReference type="HOGENOM" id="CLU_013985_29_0_7"/>
<accession>E1X3T8</accession>
<protein>
    <submittedName>
        <fullName evidence="2">Acetyltransferase</fullName>
    </submittedName>
</protein>
<feature type="domain" description="N-acetyltransferase" evidence="1">
    <location>
        <begin position="4"/>
        <end position="150"/>
    </location>
</feature>
<dbReference type="Gene3D" id="3.40.630.30">
    <property type="match status" value="1"/>
</dbReference>
<proteinExistence type="predicted"/>
<dbReference type="KEGG" id="bmx:BMS_0358"/>
<keyword evidence="3" id="KW-1185">Reference proteome</keyword>
<dbReference type="EMBL" id="FQ312005">
    <property type="protein sequence ID" value="CBW25278.1"/>
    <property type="molecule type" value="Genomic_DNA"/>
</dbReference>
<evidence type="ECO:0000313" key="2">
    <source>
        <dbReference type="EMBL" id="CBW25278.1"/>
    </source>
</evidence>
<dbReference type="STRING" id="862908.BMS_0358"/>
<dbReference type="OrthoDB" id="9801656at2"/>
<dbReference type="InterPro" id="IPR016181">
    <property type="entry name" value="Acyl_CoA_acyltransferase"/>
</dbReference>
<sequence>MFNLEMRPACSSDVEVYYEWVNDVDVRRNSFNSNEVKFEDHQRWFNLKLNDANSELLLFLINSNPVGQVRIEVTEYGLINFSIDRGHRGLGLSSKMLIESSNYFFSRFGEKLSLVGFVKKENIPSQKAFKKAGFVEIDLKDKLKYELRKV</sequence>
<dbReference type="GO" id="GO:0016747">
    <property type="term" value="F:acyltransferase activity, transferring groups other than amino-acyl groups"/>
    <property type="evidence" value="ECO:0007669"/>
    <property type="project" value="InterPro"/>
</dbReference>
<dbReference type="PROSITE" id="PS51186">
    <property type="entry name" value="GNAT"/>
    <property type="match status" value="1"/>
</dbReference>
<dbReference type="RefSeq" id="WP_014243066.1">
    <property type="nucleotide sequence ID" value="NC_016620.1"/>
</dbReference>
<dbReference type="PATRIC" id="fig|862908.3.peg.343"/>
<organism evidence="2 3">
    <name type="scientific">Halobacteriovorax marinus (strain ATCC BAA-682 / DSM 15412 / SJ)</name>
    <name type="common">Bacteriovorax marinus</name>
    <dbReference type="NCBI Taxonomy" id="862908"/>
    <lineage>
        <taxon>Bacteria</taxon>
        <taxon>Pseudomonadati</taxon>
        <taxon>Bdellovibrionota</taxon>
        <taxon>Bacteriovoracia</taxon>
        <taxon>Bacteriovoracales</taxon>
        <taxon>Halobacteriovoraceae</taxon>
        <taxon>Halobacteriovorax</taxon>
    </lineage>
</organism>
<dbReference type="eggNOG" id="COG1670">
    <property type="taxonomic scope" value="Bacteria"/>
</dbReference>
<dbReference type="AlphaFoldDB" id="E1X3T8"/>
<evidence type="ECO:0000313" key="3">
    <source>
        <dbReference type="Proteomes" id="UP000008963"/>
    </source>
</evidence>
<dbReference type="InterPro" id="IPR000182">
    <property type="entry name" value="GNAT_dom"/>
</dbReference>
<dbReference type="SUPFAM" id="SSF55729">
    <property type="entry name" value="Acyl-CoA N-acyltransferases (Nat)"/>
    <property type="match status" value="1"/>
</dbReference>
<dbReference type="Pfam" id="PF13302">
    <property type="entry name" value="Acetyltransf_3"/>
    <property type="match status" value="1"/>
</dbReference>
<reference evidence="3" key="1">
    <citation type="journal article" date="2013" name="ISME J.">
        <title>A small predatory core genome in the divergent marine Bacteriovorax marinus SJ and the terrestrial Bdellovibrio bacteriovorus.</title>
        <authorList>
            <person name="Crossman L.C."/>
            <person name="Chen H."/>
            <person name="Cerdeno-Tarraga A.M."/>
            <person name="Brooks K."/>
            <person name="Quail M.A."/>
            <person name="Pineiro S.A."/>
            <person name="Hobley L."/>
            <person name="Sockett R.E."/>
            <person name="Bentley S.D."/>
            <person name="Parkhill J."/>
            <person name="Williams H.N."/>
            <person name="Stine O.C."/>
        </authorList>
    </citation>
    <scope>NUCLEOTIDE SEQUENCE [LARGE SCALE GENOMIC DNA]</scope>
    <source>
        <strain evidence="3">ATCC BAA-682 / DSM 15412 / SJ</strain>
    </source>
</reference>
<evidence type="ECO:0000259" key="1">
    <source>
        <dbReference type="PROSITE" id="PS51186"/>
    </source>
</evidence>